<dbReference type="Proteomes" id="UP000232981">
    <property type="component" value="Segment"/>
</dbReference>
<dbReference type="EMBL" id="KR822818">
    <property type="protein sequence ID" value="AMK09255.1"/>
    <property type="molecule type" value="Viral_cRNA"/>
</dbReference>
<comment type="subcellular location">
    <subcellularLocation>
        <location evidence="2">Host cytoplasm</location>
    </subcellularLocation>
    <subcellularLocation>
        <location evidence="3">Virion</location>
    </subcellularLocation>
</comment>
<accession>A0A140D8N1</accession>
<dbReference type="GeneID" id="40524780"/>
<dbReference type="PIRSF" id="PIRSF000830">
    <property type="entry name" value="RNA_pol_ParamyxoV"/>
    <property type="match status" value="1"/>
</dbReference>
<evidence type="ECO:0000256" key="26">
    <source>
        <dbReference type="ARBA" id="ARBA00030436"/>
    </source>
</evidence>
<keyword evidence="17" id="KW-0946">Virion</keyword>
<reference evidence="34" key="1">
    <citation type="journal article" date="2015" name="Virus Evol.">
        <title>The evolution, diversity and host associations of rhabdoviruses.</title>
        <authorList>
            <person name="Longdon B."/>
            <person name="Murray G.G.R."/>
            <person name="Palmer W.J."/>
            <person name="Day J.P."/>
            <person name="Parker D.J."/>
            <person name="Welch J.J."/>
            <person name="Obbard D.J."/>
            <person name="Jiggins F.M."/>
        </authorList>
    </citation>
    <scope>NUCLEOTIDE SEQUENCE [LARGE SCALE GENOMIC DNA]</scope>
</reference>
<dbReference type="GO" id="GO:0030430">
    <property type="term" value="C:host cell cytoplasm"/>
    <property type="evidence" value="ECO:0007669"/>
    <property type="project" value="UniProtKB-SubCell"/>
</dbReference>
<dbReference type="InterPro" id="IPR039736">
    <property type="entry name" value="L_poly_C"/>
</dbReference>
<keyword evidence="15" id="KW-0378">Hydrolase</keyword>
<evidence type="ECO:0000256" key="30">
    <source>
        <dbReference type="ARBA" id="ARBA00048548"/>
    </source>
</evidence>
<dbReference type="EC" id="2.7.7.48" evidence="5"/>
<keyword evidence="20" id="KW-1035">Host cytoplasm</keyword>
<evidence type="ECO:0000256" key="3">
    <source>
        <dbReference type="ARBA" id="ARBA00004328"/>
    </source>
</evidence>
<dbReference type="EC" id="2.7.7.88" evidence="6"/>
<evidence type="ECO:0000256" key="19">
    <source>
        <dbReference type="ARBA" id="ARBA00023042"/>
    </source>
</evidence>
<evidence type="ECO:0000256" key="25">
    <source>
        <dbReference type="ARBA" id="ARBA00030285"/>
    </source>
</evidence>
<evidence type="ECO:0000256" key="7">
    <source>
        <dbReference type="ARBA" id="ARBA00018602"/>
    </source>
</evidence>
<keyword evidence="19" id="KW-0506">mRNA capping</keyword>
<feature type="non-terminal residue" evidence="33">
    <location>
        <position position="1782"/>
    </location>
</feature>
<keyword evidence="16" id="KW-0067">ATP-binding</keyword>
<evidence type="ECO:0000313" key="33">
    <source>
        <dbReference type="EMBL" id="AMK09255.1"/>
    </source>
</evidence>
<comment type="function">
    <text evidence="1">RNA-directed RNA polymerase that catalyzes the replication of viral genomic RNA. The template is composed of the viral RNA tightly encapsidated by the nucleoprotein (N). The replicase mode is dependent on intracellular N protein concentration. In this mode, the polymerase replicates the whole viral genome without recognizing transcriptional signals, and the replicated genome is not caped or polyadenylated.</text>
</comment>
<evidence type="ECO:0000256" key="4">
    <source>
        <dbReference type="ARBA" id="ARBA00007934"/>
    </source>
</evidence>
<feature type="domain" description="Mononegavirus-type SAM-dependent 2'-O-MTase" evidence="32">
    <location>
        <begin position="1549"/>
        <end position="1746"/>
    </location>
</feature>
<evidence type="ECO:0000259" key="32">
    <source>
        <dbReference type="PROSITE" id="PS51590"/>
    </source>
</evidence>
<evidence type="ECO:0000256" key="21">
    <source>
        <dbReference type="ARBA" id="ARBA00023268"/>
    </source>
</evidence>
<keyword evidence="21" id="KW-0511">Multifunctional enzyme</keyword>
<keyword evidence="18" id="KW-0693">Viral RNA replication</keyword>
<dbReference type="InterPro" id="IPR014023">
    <property type="entry name" value="Mononeg_RNA_pol_cat"/>
</dbReference>
<sequence length="1782" mass="203000">NEFDNIWSKTLNDANLTKIVPDTFFDYLLDRTPVSHQVTKHPQIIKYREDCGRIFWELHQITLLLNITTVEGLTSIHTRMPLEILKQRTPKFGIKTTLKNLGTVLIFDGFIYFLNDQLLFDRNMLLMAKDTIGARFQTLLSIEVRYDDHYTDQSGINLCAVYHVLDRILMSDKEKAYDVVKMVEPICNLKLSEMARKMRPNIPEFPKFKLHVQKSIDELSTKIPRAAALYQLIMGMTHVEDVLTIFGSFRHWGHPFIDYRTGLNKLYEQVTVQKDIDTEYAGVLASEFAKKILITKYKETKSWSLNIDDLDPDHPLTPAFVSMRLPDPEEVISAGHTWHLLPLKPCYEIPDMIDPSNIYSDKSHSYTRKELKAHLQSNSGSRVPSHKVLKTFISRKATCWPEFLQRVNDHGLDLDSLIIGLKAKEREIKKFGRFFALMSWELREYFVVTEYLIKLFFLPLFKGLTMADDLTMLIRKMMDSTHGQGLKDEEYITIANHLDFEKWNNHQRAEATDPVFKVMGQFVGYPNLFVRTHEFFQKSWIYYADRGDQLQVIGDQIKSKGQERFCWNGQPGGLEGLRQKGWSIISLLIILIEGDISNTGIKCLAQGDNQVICTQYKPNPTLNAEHKEAHILNIIHNNNQILERIEAGTKKLGLIINRDETMQSADYMTYGKLPVYRGNFRCLEGKRWSRVLCVTNDQLPTFGSIMSTISSNALTVSHFSESPINPIYHYNLLGNFGRIMNEYFNPATQSILSSQLKRPALIKTKEFKIATLYLDPSFGGIGGISLTRFLIRTFPDPITESLSFFKIIASHTSDRDISQLFINFGHPPLAEPSLTNFCKLMEDPLSLNIFRGISSKTVLRNEIKDQLIDHIGSISNEVVKLSVLYIKQSEPILNNFLYNISPLFPRFISQFKSSSFFGIADSVLGLFQNSKTIRNYYSRALGKKIDMTILKGELVSVANLIKHCGKKNLGNTLWKCSSTQADHLRRQSWGRPVLGATIPHPAEMIGKVCRLQPGCKDCSDQKKTQMYITAMLPKGLWNYWDYKGPLPAYLGSSTSESTSILRPWEKETDIPLVKRASDLRKAIGWFVEDGTPLADAILDNLKSLTGEDWDSSGPGFFRTGSALHRFSCSRQPSGGYSAQCPVKSTWMSITTNTLVDLGEKNHDFMFQALILYVQALVGELHDNNPSQGWYHGHISCLDCLREILEPHLQSAYRYSPPDLSRVLEKWKPASSSWSRTIPRYQLLPKNWGFLSGKDKSYHIGRAEGFLYAEKVLHRQQHIQSNSLFPLTLQRRIDPESYMEGLVDGIMRDVSLSIIFRDRIKTRSGYLPGFIGKCLHLIYKISEDDCLVSLWRAEKFEKLFSSIPRKIPPSYPTSNADLGALGRNFLRYKFHSFTLSSRQDKISELVGKDVWIFADINHSLVIGLMALSQKILPYIYRNELSARDKEYIRSTKKVIQELRGVRTDIDLILPLIKDSSTNIYGTDSEVRHAAKSIVPDEPLITSIESQPKLWGAEYVCPVDLVTVYPTIHKARSSCQLSVPRIQDPLISGLRLFQAATGAHYKVRSILAALQVHPRGAICGGDGSGGISSMILRTYPACRVIFNSLLDLTVSALRGSEPSPPAAIGCIPNLKLNCVNYNDAWQHPNDLSEAQTWRYFTDIRRQRKMKIDLIILDMEVSEEKIHMAIMERVSEFCHLLLESGGTLIFKTYLKLILNTEQSILHKLINRYRSCQLAFTSLTSSHSSEVYCIFHGPKLSKTPDPCYPDILAMVGLLSTSPSQCTREME</sequence>
<evidence type="ECO:0000256" key="2">
    <source>
        <dbReference type="ARBA" id="ARBA00004192"/>
    </source>
</evidence>
<dbReference type="GO" id="GO:0005524">
    <property type="term" value="F:ATP binding"/>
    <property type="evidence" value="ECO:0007669"/>
    <property type="project" value="UniProtKB-KW"/>
</dbReference>
<dbReference type="InterPro" id="IPR026890">
    <property type="entry name" value="Mononeg_mRNAcap"/>
</dbReference>
<dbReference type="Pfam" id="PF14318">
    <property type="entry name" value="Mononeg_mRNAcap"/>
    <property type="match status" value="1"/>
</dbReference>
<dbReference type="InterPro" id="IPR039530">
    <property type="entry name" value="L_methyltransferase_rhabdo"/>
</dbReference>
<evidence type="ECO:0000256" key="11">
    <source>
        <dbReference type="ARBA" id="ARBA00022679"/>
    </source>
</evidence>
<name>A0A140D8N1_9RHAB</name>
<evidence type="ECO:0000256" key="6">
    <source>
        <dbReference type="ARBA" id="ARBA00012582"/>
    </source>
</evidence>
<feature type="non-terminal residue" evidence="33">
    <location>
        <position position="1"/>
    </location>
</feature>
<dbReference type="NCBIfam" id="TIGR04198">
    <property type="entry name" value="paramyx_RNAcap"/>
    <property type="match status" value="1"/>
</dbReference>
<evidence type="ECO:0000256" key="22">
    <source>
        <dbReference type="ARBA" id="ARBA00024494"/>
    </source>
</evidence>
<keyword evidence="34" id="KW-1185">Reference proteome</keyword>
<comment type="catalytic activity">
    <reaction evidence="22">
        <text>a 5'-end triphospho-adenylyl-adenylyl-cytidylyl-adenosine in mRNA + GDP + H(+) = a 5'-end (5'-triphosphoguanosine)-adenylyl-adenylyl-cytidylyl-adenosine in mRNA + diphosphate</text>
        <dbReference type="Rhea" id="RHEA:65436"/>
        <dbReference type="Rhea" id="RHEA-COMP:16797"/>
        <dbReference type="Rhea" id="RHEA-COMP:16799"/>
        <dbReference type="ChEBI" id="CHEBI:15378"/>
        <dbReference type="ChEBI" id="CHEBI:33019"/>
        <dbReference type="ChEBI" id="CHEBI:58189"/>
        <dbReference type="ChEBI" id="CHEBI:156484"/>
        <dbReference type="ChEBI" id="CHEBI:156503"/>
        <dbReference type="EC" id="2.7.7.88"/>
    </reaction>
</comment>
<dbReference type="InterPro" id="IPR016269">
    <property type="entry name" value="RNA-dir_pol_paramyxovirus"/>
</dbReference>
<dbReference type="PROSITE" id="PS50526">
    <property type="entry name" value="RDRP_SSRNA_NEG_NONSEG"/>
    <property type="match status" value="1"/>
</dbReference>
<comment type="similarity">
    <text evidence="4">Belongs to the paramyxovirus L protein family.</text>
</comment>
<dbReference type="EC" id="2.1.1.375" evidence="24"/>
<evidence type="ECO:0000313" key="34">
    <source>
        <dbReference type="Proteomes" id="UP000232981"/>
    </source>
</evidence>
<dbReference type="RefSeq" id="YP_009664710.1">
    <property type="nucleotide sequence ID" value="NC_043065.1"/>
</dbReference>
<gene>
    <name evidence="33" type="primary">L</name>
</gene>
<dbReference type="InterPro" id="IPR025786">
    <property type="entry name" value="Mononega_L_MeTrfase"/>
</dbReference>
<evidence type="ECO:0000256" key="14">
    <source>
        <dbReference type="ARBA" id="ARBA00022741"/>
    </source>
</evidence>
<keyword evidence="12" id="KW-0949">S-adenosyl-L-methionine</keyword>
<dbReference type="GO" id="GO:0044423">
    <property type="term" value="C:virion component"/>
    <property type="evidence" value="ECO:0007669"/>
    <property type="project" value="UniProtKB-KW"/>
</dbReference>
<evidence type="ECO:0000256" key="15">
    <source>
        <dbReference type="ARBA" id="ARBA00022801"/>
    </source>
</evidence>
<keyword evidence="9" id="KW-0489">Methyltransferase</keyword>
<dbReference type="InterPro" id="IPR048397">
    <property type="entry name" value="Methyltrans_Mon_CD"/>
</dbReference>
<evidence type="ECO:0000256" key="9">
    <source>
        <dbReference type="ARBA" id="ARBA00022603"/>
    </source>
</evidence>
<evidence type="ECO:0000256" key="13">
    <source>
        <dbReference type="ARBA" id="ARBA00022695"/>
    </source>
</evidence>
<dbReference type="GO" id="GO:0004482">
    <property type="term" value="F:mRNA 5'-cap (guanine-N7-)-methyltransferase activity"/>
    <property type="evidence" value="ECO:0007669"/>
    <property type="project" value="InterPro"/>
</dbReference>
<dbReference type="Pfam" id="PF14314">
    <property type="entry name" value="Methyltrans_Mon_2nd"/>
    <property type="match status" value="1"/>
</dbReference>
<proteinExistence type="inferred from homology"/>
<evidence type="ECO:0000256" key="27">
    <source>
        <dbReference type="ARBA" id="ARBA00031012"/>
    </source>
</evidence>
<evidence type="ECO:0000256" key="8">
    <source>
        <dbReference type="ARBA" id="ARBA00022484"/>
    </source>
</evidence>
<feature type="domain" description="RdRp catalytic" evidence="31">
    <location>
        <begin position="492"/>
        <end position="678"/>
    </location>
</feature>
<comment type="catalytic activity">
    <reaction evidence="28">
        <text>a 5'-end (5'-triphosphoguanosine)-adenylyl-adenylyl-cytidylyl-adenosine in mRNA + S-adenosyl-L-methionine = a 5'-end (5'-triphosphoguanosine)-(2'-O-methyladenylyl)-adenylyl-cytidylyl-adenosine in mRNA + S-adenosyl-L-homocysteine + H(+)</text>
        <dbReference type="Rhea" id="RHEA:65380"/>
        <dbReference type="Rhea" id="RHEA-COMP:16797"/>
        <dbReference type="Rhea" id="RHEA-COMP:16801"/>
        <dbReference type="ChEBI" id="CHEBI:15378"/>
        <dbReference type="ChEBI" id="CHEBI:57856"/>
        <dbReference type="ChEBI" id="CHEBI:59789"/>
        <dbReference type="ChEBI" id="CHEBI:156482"/>
        <dbReference type="ChEBI" id="CHEBI:156484"/>
    </reaction>
</comment>
<keyword evidence="10" id="KW-0507">mRNA processing</keyword>
<evidence type="ECO:0000256" key="10">
    <source>
        <dbReference type="ARBA" id="ARBA00022664"/>
    </source>
</evidence>
<dbReference type="GO" id="GO:0003968">
    <property type="term" value="F:RNA-directed RNA polymerase activity"/>
    <property type="evidence" value="ECO:0007669"/>
    <property type="project" value="UniProtKB-KW"/>
</dbReference>
<keyword evidence="8 33" id="KW-0696">RNA-directed RNA polymerase</keyword>
<dbReference type="Pfam" id="PF00946">
    <property type="entry name" value="Mononeg_RNA_pol"/>
    <property type="match status" value="1"/>
</dbReference>
<evidence type="ECO:0000256" key="28">
    <source>
        <dbReference type="ARBA" id="ARBA00047332"/>
    </source>
</evidence>
<dbReference type="PROSITE" id="PS51590">
    <property type="entry name" value="SAM_MT_MNV_L"/>
    <property type="match status" value="1"/>
</dbReference>
<evidence type="ECO:0000259" key="31">
    <source>
        <dbReference type="PROSITE" id="PS50526"/>
    </source>
</evidence>
<evidence type="ECO:0000256" key="20">
    <source>
        <dbReference type="ARBA" id="ARBA00023200"/>
    </source>
</evidence>
<evidence type="ECO:0000256" key="16">
    <source>
        <dbReference type="ARBA" id="ARBA00022840"/>
    </source>
</evidence>
<keyword evidence="13" id="KW-0548">Nucleotidyltransferase</keyword>
<dbReference type="Pfam" id="PF21080">
    <property type="entry name" value="Methyltrans_Mon_1st"/>
    <property type="match status" value="1"/>
</dbReference>
<evidence type="ECO:0000256" key="1">
    <source>
        <dbReference type="ARBA" id="ARBA00003132"/>
    </source>
</evidence>
<dbReference type="KEGG" id="vg:40524780"/>
<evidence type="ECO:0000256" key="24">
    <source>
        <dbReference type="ARBA" id="ARBA00026099"/>
    </source>
</evidence>
<keyword evidence="11" id="KW-0808">Transferase</keyword>
<evidence type="ECO:0000256" key="29">
    <source>
        <dbReference type="ARBA" id="ARBA00047370"/>
    </source>
</evidence>
<evidence type="ECO:0000256" key="12">
    <source>
        <dbReference type="ARBA" id="ARBA00022691"/>
    </source>
</evidence>
<comment type="catalytic activity">
    <reaction evidence="29">
        <text>a 5'-end (5'-triphosphoguanosine)-adenylyl-adenylyl-cytidylyl-adenosine in mRNA + 2 S-adenosyl-L-methionine = a 5'-end (N(7)-methyl 5'-triphosphoguanosine)-(2'-O-methyladenylyl)-adenylyl-cytidylyl-adenosine in mRNA + 2 S-adenosyl-L-homocysteine + H(+)</text>
        <dbReference type="Rhea" id="RHEA:65376"/>
        <dbReference type="Rhea" id="RHEA-COMP:16797"/>
        <dbReference type="Rhea" id="RHEA-COMP:16798"/>
        <dbReference type="ChEBI" id="CHEBI:15378"/>
        <dbReference type="ChEBI" id="CHEBI:57856"/>
        <dbReference type="ChEBI" id="CHEBI:59789"/>
        <dbReference type="ChEBI" id="CHEBI:156483"/>
        <dbReference type="ChEBI" id="CHEBI:156484"/>
        <dbReference type="EC" id="2.1.1.375"/>
    </reaction>
</comment>
<comment type="catalytic activity">
    <reaction evidence="23">
        <text>a 5'-end (5'-triphosphoguanosine)-(2'-O-methyladenylyl)-adenylyl-cytidylyl-adenosine in mRNA + S-adenosyl-L-methionine = a 5'-end (N(7)-methyl 5'-triphosphoguanosine)-(2'-O-methyladenylyl)-adenylyl-cytidylyl-adenosine in mRNA + S-adenosyl-L-homocysteine</text>
        <dbReference type="Rhea" id="RHEA:65440"/>
        <dbReference type="Rhea" id="RHEA-COMP:16798"/>
        <dbReference type="Rhea" id="RHEA-COMP:16801"/>
        <dbReference type="ChEBI" id="CHEBI:57856"/>
        <dbReference type="ChEBI" id="CHEBI:59789"/>
        <dbReference type="ChEBI" id="CHEBI:156482"/>
        <dbReference type="ChEBI" id="CHEBI:156483"/>
    </reaction>
</comment>
<evidence type="ECO:0000256" key="5">
    <source>
        <dbReference type="ARBA" id="ARBA00012494"/>
    </source>
</evidence>
<organism evidence="33 34">
    <name type="scientific">Drosophila tristis sigmavirus</name>
    <dbReference type="NCBI Taxonomy" id="1002361"/>
    <lineage>
        <taxon>Viruses</taxon>
        <taxon>Riboviria</taxon>
        <taxon>Orthornavirae</taxon>
        <taxon>Negarnaviricota</taxon>
        <taxon>Haploviricotina</taxon>
        <taxon>Monjiviricetes</taxon>
        <taxon>Mononegavirales</taxon>
        <taxon>Rhabdoviridae</taxon>
        <taxon>Alpharhabdovirinae</taxon>
        <taxon>Sigmavirus</taxon>
        <taxon>Sigmavirus tristis</taxon>
    </lineage>
</organism>
<evidence type="ECO:0000256" key="18">
    <source>
        <dbReference type="ARBA" id="ARBA00022953"/>
    </source>
</evidence>
<protein>
    <recommendedName>
        <fullName evidence="7">RNA-directed RNA polymerase L</fullName>
        <ecNumber evidence="24">2.1.1.375</ecNumber>
        <ecNumber evidence="5">2.7.7.48</ecNumber>
        <ecNumber evidence="6">2.7.7.88</ecNumber>
    </recommendedName>
    <alternativeName>
        <fullName evidence="25">Large structural protein</fullName>
    </alternativeName>
    <alternativeName>
        <fullName evidence="27">Replicase</fullName>
    </alternativeName>
    <alternativeName>
        <fullName evidence="26">Transcriptase</fullName>
    </alternativeName>
</protein>
<comment type="catalytic activity">
    <reaction evidence="30">
        <text>GTP + H2O = GDP + phosphate + H(+)</text>
        <dbReference type="Rhea" id="RHEA:19669"/>
        <dbReference type="ChEBI" id="CHEBI:15377"/>
        <dbReference type="ChEBI" id="CHEBI:15378"/>
        <dbReference type="ChEBI" id="CHEBI:37565"/>
        <dbReference type="ChEBI" id="CHEBI:43474"/>
        <dbReference type="ChEBI" id="CHEBI:58189"/>
    </reaction>
</comment>
<evidence type="ECO:0000256" key="23">
    <source>
        <dbReference type="ARBA" id="ARBA00024499"/>
    </source>
</evidence>
<keyword evidence="14" id="KW-0547">Nucleotide-binding</keyword>
<evidence type="ECO:0000256" key="17">
    <source>
        <dbReference type="ARBA" id="ARBA00022844"/>
    </source>
</evidence>
<dbReference type="GO" id="GO:0016787">
    <property type="term" value="F:hydrolase activity"/>
    <property type="evidence" value="ECO:0007669"/>
    <property type="project" value="UniProtKB-KW"/>
</dbReference>